<sequence length="69" mass="7732">MRFNRGEVVIYRLKIRCKTTNVAKVNEEKVEGGVKILGRHRKSDLETLLVPSPEGSSEAGFEVAILSFK</sequence>
<gene>
    <name evidence="1" type="ORF">E2C01_072296</name>
</gene>
<dbReference type="AlphaFoldDB" id="A0A5B7I7E3"/>
<evidence type="ECO:0000313" key="2">
    <source>
        <dbReference type="Proteomes" id="UP000324222"/>
    </source>
</evidence>
<dbReference type="Proteomes" id="UP000324222">
    <property type="component" value="Unassembled WGS sequence"/>
</dbReference>
<keyword evidence="2" id="KW-1185">Reference proteome</keyword>
<proteinExistence type="predicted"/>
<reference evidence="1 2" key="1">
    <citation type="submission" date="2019-05" db="EMBL/GenBank/DDBJ databases">
        <title>Another draft genome of Portunus trituberculatus and its Hox gene families provides insights of decapod evolution.</title>
        <authorList>
            <person name="Jeong J.-H."/>
            <person name="Song I."/>
            <person name="Kim S."/>
            <person name="Choi T."/>
            <person name="Kim D."/>
            <person name="Ryu S."/>
            <person name="Kim W."/>
        </authorList>
    </citation>
    <scope>NUCLEOTIDE SEQUENCE [LARGE SCALE GENOMIC DNA]</scope>
    <source>
        <tissue evidence="1">Muscle</tissue>
    </source>
</reference>
<dbReference type="EMBL" id="VSRR010046862">
    <property type="protein sequence ID" value="MPC77829.1"/>
    <property type="molecule type" value="Genomic_DNA"/>
</dbReference>
<protein>
    <submittedName>
        <fullName evidence="1">Uncharacterized protein</fullName>
    </submittedName>
</protein>
<evidence type="ECO:0000313" key="1">
    <source>
        <dbReference type="EMBL" id="MPC77829.1"/>
    </source>
</evidence>
<accession>A0A5B7I7E3</accession>
<organism evidence="1 2">
    <name type="scientific">Portunus trituberculatus</name>
    <name type="common">Swimming crab</name>
    <name type="synonym">Neptunus trituberculatus</name>
    <dbReference type="NCBI Taxonomy" id="210409"/>
    <lineage>
        <taxon>Eukaryota</taxon>
        <taxon>Metazoa</taxon>
        <taxon>Ecdysozoa</taxon>
        <taxon>Arthropoda</taxon>
        <taxon>Crustacea</taxon>
        <taxon>Multicrustacea</taxon>
        <taxon>Malacostraca</taxon>
        <taxon>Eumalacostraca</taxon>
        <taxon>Eucarida</taxon>
        <taxon>Decapoda</taxon>
        <taxon>Pleocyemata</taxon>
        <taxon>Brachyura</taxon>
        <taxon>Eubrachyura</taxon>
        <taxon>Portunoidea</taxon>
        <taxon>Portunidae</taxon>
        <taxon>Portuninae</taxon>
        <taxon>Portunus</taxon>
    </lineage>
</organism>
<comment type="caution">
    <text evidence="1">The sequence shown here is derived from an EMBL/GenBank/DDBJ whole genome shotgun (WGS) entry which is preliminary data.</text>
</comment>
<name>A0A5B7I7E3_PORTR</name>